<dbReference type="SUPFAM" id="SSF47336">
    <property type="entry name" value="ACP-like"/>
    <property type="match status" value="1"/>
</dbReference>
<dbReference type="Pfam" id="PF00550">
    <property type="entry name" value="PP-binding"/>
    <property type="match status" value="1"/>
</dbReference>
<evidence type="ECO:0000259" key="11">
    <source>
        <dbReference type="PROSITE" id="PS52004"/>
    </source>
</evidence>
<dbReference type="InterPro" id="IPR014043">
    <property type="entry name" value="Acyl_transferase_dom"/>
</dbReference>
<dbReference type="PANTHER" id="PTHR43775">
    <property type="entry name" value="FATTY ACID SYNTHASE"/>
    <property type="match status" value="1"/>
</dbReference>
<gene>
    <name evidence="13" type="primary">r-pks-2</name>
</gene>
<dbReference type="Gene3D" id="3.40.47.10">
    <property type="match status" value="1"/>
</dbReference>
<dbReference type="SUPFAM" id="SSF52151">
    <property type="entry name" value="FabD/lysophospholipase-like"/>
    <property type="match status" value="1"/>
</dbReference>
<dbReference type="Gene3D" id="3.30.70.3290">
    <property type="match status" value="1"/>
</dbReference>
<dbReference type="GO" id="GO:0004312">
    <property type="term" value="F:fatty acid synthase activity"/>
    <property type="evidence" value="ECO:0007669"/>
    <property type="project" value="TreeGrafter"/>
</dbReference>
<feature type="region of interest" description="Disordered" evidence="9">
    <location>
        <begin position="2287"/>
        <end position="2307"/>
    </location>
</feature>
<dbReference type="SMART" id="SM00826">
    <property type="entry name" value="PKS_DH"/>
    <property type="match status" value="1"/>
</dbReference>
<evidence type="ECO:0000313" key="14">
    <source>
        <dbReference type="EMBL" id="AUW31201.1"/>
    </source>
</evidence>
<dbReference type="InterPro" id="IPR016039">
    <property type="entry name" value="Thiolase-like"/>
</dbReference>
<dbReference type="InterPro" id="IPR014030">
    <property type="entry name" value="Ketoacyl_synth_N"/>
</dbReference>
<dbReference type="SMART" id="SM00822">
    <property type="entry name" value="PKS_KR"/>
    <property type="match status" value="1"/>
</dbReference>
<dbReference type="InterPro" id="IPR020843">
    <property type="entry name" value="ER"/>
</dbReference>
<dbReference type="InterPro" id="IPR020841">
    <property type="entry name" value="PKS_Beta-ketoAc_synthase_dom"/>
</dbReference>
<dbReference type="PROSITE" id="PS52019">
    <property type="entry name" value="PKS_MFAS_DH"/>
    <property type="match status" value="1"/>
</dbReference>
<dbReference type="Pfam" id="PF00109">
    <property type="entry name" value="ketoacyl-synt"/>
    <property type="match status" value="1"/>
</dbReference>
<dbReference type="Pfam" id="PF14765">
    <property type="entry name" value="PS-DH"/>
    <property type="match status" value="1"/>
</dbReference>
<dbReference type="SMART" id="SM00829">
    <property type="entry name" value="PKS_ER"/>
    <property type="match status" value="1"/>
</dbReference>
<dbReference type="GO" id="GO:0006633">
    <property type="term" value="P:fatty acid biosynthetic process"/>
    <property type="evidence" value="ECO:0007669"/>
    <property type="project" value="InterPro"/>
</dbReference>
<dbReference type="InterPro" id="IPR016035">
    <property type="entry name" value="Acyl_Trfase/lysoPLipase"/>
</dbReference>
<proteinExistence type="predicted"/>
<dbReference type="SUPFAM" id="SSF53901">
    <property type="entry name" value="Thiolase-like"/>
    <property type="match status" value="1"/>
</dbReference>
<dbReference type="Pfam" id="PF02801">
    <property type="entry name" value="Ketoacyl-synt_C"/>
    <property type="match status" value="1"/>
</dbReference>
<dbReference type="GO" id="GO:0016491">
    <property type="term" value="F:oxidoreductase activity"/>
    <property type="evidence" value="ECO:0007669"/>
    <property type="project" value="UniProtKB-KW"/>
</dbReference>
<dbReference type="InterPro" id="IPR042104">
    <property type="entry name" value="PKS_dehydratase_sf"/>
</dbReference>
<dbReference type="CDD" id="cd00833">
    <property type="entry name" value="PKS"/>
    <property type="match status" value="1"/>
</dbReference>
<keyword evidence="7" id="KW-0012">Acyltransferase</keyword>
<dbReference type="InterPro" id="IPR020807">
    <property type="entry name" value="PKS_DH"/>
</dbReference>
<dbReference type="SMART" id="SM00823">
    <property type="entry name" value="PKS_PP"/>
    <property type="match status" value="1"/>
</dbReference>
<dbReference type="Pfam" id="PF21089">
    <property type="entry name" value="PKS_DH_N"/>
    <property type="match status" value="1"/>
</dbReference>
<dbReference type="GO" id="GO:0032259">
    <property type="term" value="P:methylation"/>
    <property type="evidence" value="ECO:0007669"/>
    <property type="project" value="UniProtKB-KW"/>
</dbReference>
<dbReference type="InterPro" id="IPR020806">
    <property type="entry name" value="PKS_PP-bd"/>
</dbReference>
<evidence type="ECO:0000313" key="13">
    <source>
        <dbReference type="EMBL" id="ANM86464.1"/>
    </source>
</evidence>
<dbReference type="InterPro" id="IPR014031">
    <property type="entry name" value="Ketoacyl_synth_C"/>
</dbReference>
<dbReference type="GO" id="GO:0031177">
    <property type="term" value="F:phosphopantetheine binding"/>
    <property type="evidence" value="ECO:0007669"/>
    <property type="project" value="InterPro"/>
</dbReference>
<dbReference type="PROSITE" id="PS50075">
    <property type="entry name" value="CARRIER"/>
    <property type="match status" value="1"/>
</dbReference>
<feature type="region of interest" description="Disordered" evidence="9">
    <location>
        <begin position="487"/>
        <end position="515"/>
    </location>
</feature>
<evidence type="ECO:0000256" key="5">
    <source>
        <dbReference type="ARBA" id="ARBA00023002"/>
    </source>
</evidence>
<dbReference type="PANTHER" id="PTHR43775:SF50">
    <property type="entry name" value="HIGHLY REDUCING POLYKETIDE SYNTHASE SRDA"/>
    <property type="match status" value="1"/>
</dbReference>
<evidence type="ECO:0000256" key="4">
    <source>
        <dbReference type="ARBA" id="ARBA00022857"/>
    </source>
</evidence>
<feature type="domain" description="Carrier" evidence="10">
    <location>
        <begin position="2306"/>
        <end position="2384"/>
    </location>
</feature>
<dbReference type="InterPro" id="IPR050091">
    <property type="entry name" value="PKS_NRPS_Biosynth_Enz"/>
</dbReference>
<dbReference type="GO" id="GO:0004315">
    <property type="term" value="F:3-oxoacyl-[acyl-carrier-protein] synthase activity"/>
    <property type="evidence" value="ECO:0007669"/>
    <property type="project" value="InterPro"/>
</dbReference>
<dbReference type="SMART" id="SM00827">
    <property type="entry name" value="PKS_AT"/>
    <property type="match status" value="1"/>
</dbReference>
<dbReference type="CDD" id="cd05195">
    <property type="entry name" value="enoyl_red"/>
    <property type="match status" value="1"/>
</dbReference>
<keyword evidence="1" id="KW-0596">Phosphopantetheine</keyword>
<dbReference type="Gene3D" id="3.90.180.10">
    <property type="entry name" value="Medium-chain alcohol dehydrogenases, catalytic domain"/>
    <property type="match status" value="1"/>
</dbReference>
<feature type="region of interest" description="C-terminal hotdog fold" evidence="8">
    <location>
        <begin position="1136"/>
        <end position="1283"/>
    </location>
</feature>
<dbReference type="Gene3D" id="1.10.1200.10">
    <property type="entry name" value="ACP-like"/>
    <property type="match status" value="1"/>
</dbReference>
<feature type="domain" description="Ketosynthase family 3 (KS3)" evidence="11">
    <location>
        <begin position="9"/>
        <end position="440"/>
    </location>
</feature>
<dbReference type="Pfam" id="PF08659">
    <property type="entry name" value="KR"/>
    <property type="match status" value="1"/>
</dbReference>
<dbReference type="InterPro" id="IPR049900">
    <property type="entry name" value="PKS_mFAS_DH"/>
</dbReference>
<dbReference type="Pfam" id="PF16197">
    <property type="entry name" value="KAsynt_C_assoc"/>
    <property type="match status" value="1"/>
</dbReference>
<feature type="active site" description="Proton donor; for dehydratase activity" evidence="8">
    <location>
        <position position="1198"/>
    </location>
</feature>
<dbReference type="InterPro" id="IPR013149">
    <property type="entry name" value="ADH-like_C"/>
</dbReference>
<feature type="region of interest" description="N-terminal hotdog fold" evidence="8">
    <location>
        <begin position="989"/>
        <end position="1123"/>
    </location>
</feature>
<feature type="domain" description="PKS/mFAS DH" evidence="12">
    <location>
        <begin position="989"/>
        <end position="1283"/>
    </location>
</feature>
<evidence type="ECO:0000256" key="9">
    <source>
        <dbReference type="SAM" id="MobiDB-lite"/>
    </source>
</evidence>
<dbReference type="SMART" id="SM00825">
    <property type="entry name" value="PKS_KS"/>
    <property type="match status" value="1"/>
</dbReference>
<dbReference type="SUPFAM" id="SSF51735">
    <property type="entry name" value="NAD(P)-binding Rossmann-fold domains"/>
    <property type="match status" value="2"/>
</dbReference>
<dbReference type="InterPro" id="IPR057326">
    <property type="entry name" value="KR_dom"/>
</dbReference>
<evidence type="ECO:0000256" key="8">
    <source>
        <dbReference type="PROSITE-ProRule" id="PRU01363"/>
    </source>
</evidence>
<dbReference type="PROSITE" id="PS52004">
    <property type="entry name" value="KS3_2"/>
    <property type="match status" value="1"/>
</dbReference>
<dbReference type="EMBL" id="KX264262">
    <property type="protein sequence ID" value="ANM86464.1"/>
    <property type="molecule type" value="Genomic_DNA"/>
</dbReference>
<dbReference type="InterPro" id="IPR036291">
    <property type="entry name" value="NAD(P)-bd_dom_sf"/>
</dbReference>
<evidence type="ECO:0000256" key="3">
    <source>
        <dbReference type="ARBA" id="ARBA00022679"/>
    </source>
</evidence>
<evidence type="ECO:0000256" key="2">
    <source>
        <dbReference type="ARBA" id="ARBA00022553"/>
    </source>
</evidence>
<dbReference type="InterPro" id="IPR036736">
    <property type="entry name" value="ACP-like_sf"/>
</dbReference>
<keyword evidence="2" id="KW-0597">Phosphoprotein</keyword>
<evidence type="ECO:0000256" key="1">
    <source>
        <dbReference type="ARBA" id="ARBA00022450"/>
    </source>
</evidence>
<dbReference type="Gene3D" id="3.40.366.10">
    <property type="entry name" value="Malonyl-Coenzyme A Acyl Carrier Protein, domain 2"/>
    <property type="match status" value="1"/>
</dbReference>
<dbReference type="SUPFAM" id="SSF55048">
    <property type="entry name" value="Probable ACP-binding domain of malonyl-CoA ACP transacylase"/>
    <property type="match status" value="1"/>
</dbReference>
<evidence type="ECO:0000256" key="6">
    <source>
        <dbReference type="ARBA" id="ARBA00023268"/>
    </source>
</evidence>
<evidence type="ECO:0000256" key="7">
    <source>
        <dbReference type="ARBA" id="ARBA00023315"/>
    </source>
</evidence>
<reference evidence="14" key="2">
    <citation type="submission" date="2017-12" db="EMBL/GenBank/DDBJ databases">
        <title>Genome Sequencing Reveals a Rich Biosynthetic Potential.</title>
        <authorList>
            <person name="Bertrand R.L."/>
            <person name="Abdel-Hameed M.E."/>
            <person name="Sorensen J.L."/>
        </authorList>
    </citation>
    <scope>NUCLEOTIDE SEQUENCE</scope>
</reference>
<dbReference type="InterPro" id="IPR001227">
    <property type="entry name" value="Ac_transferase_dom_sf"/>
</dbReference>
<dbReference type="InterPro" id="IPR011032">
    <property type="entry name" value="GroES-like_sf"/>
</dbReference>
<name>A0A1Z1CBH1_CLAUC</name>
<keyword evidence="4" id="KW-0521">NADP</keyword>
<keyword evidence="6" id="KW-0511">Multifunctional enzyme</keyword>
<dbReference type="Pfam" id="PF00698">
    <property type="entry name" value="Acyl_transf_1"/>
    <property type="match status" value="1"/>
</dbReference>
<dbReference type="EMBL" id="MG777497">
    <property type="protein sequence ID" value="AUW31201.1"/>
    <property type="molecule type" value="Genomic_DNA"/>
</dbReference>
<keyword evidence="3" id="KW-0808">Transferase</keyword>
<reference evidence="13" key="1">
    <citation type="submission" date="2016-05" db="EMBL/GenBank/DDBJ databases">
        <title>Lichen genome sequencing reveals its rich biosynthetic potential.</title>
        <authorList>
            <person name="Bertrand R.L."/>
            <person name="Abdel-Hameed M."/>
            <person name="Sorensen J.L."/>
        </authorList>
    </citation>
    <scope>NUCLEOTIDE SEQUENCE</scope>
</reference>
<accession>A0A1Z1CBH1</accession>
<dbReference type="GO" id="GO:0044550">
    <property type="term" value="P:secondary metabolite biosynthetic process"/>
    <property type="evidence" value="ECO:0007669"/>
    <property type="project" value="TreeGrafter"/>
</dbReference>
<protein>
    <submittedName>
        <fullName evidence="13">Putative type I PKS</fullName>
    </submittedName>
</protein>
<sequence>MDIRDGTQSDPIVIVGMACRLPGDVDSASSLWKLLEEQRSGQCDVPKSRFNIEAFYDPGGSEVPGGMNMKGGYFIKEDIREFDNEFFGILNAEATYMDPQQRKLLEVVFECFESAGVTLDQISGSDTGCYVCNFSNDYIVMQTKDPEYMDRYSATGMGATILGNRVSHTFNMLGPSQVIDTACSSSIYCLDAACSALASKDCDAAVVAGANLIQSIEQHLGMMKAGVLSPTSTCHTFSDEADGYARADGVGSLYLKRLSDAVRDNDPIRAIIRGTAVGSNGKTRGISAPSANAQEAVIRKAYRKAGIGPEDTAYMECHGTGTPAGDPIEVEAISRVFKRSSDNPLLIGSVKTNVGHGEAVSGLSGIIKTVLALEKGRIPPTIGIRRINPKIKTKEWGVEIVTQSRDWPAERPGLSSIGIRRAGVNSFGYGGANGHVILESVRPSVRLDGVLVGNSPTSGQSSSTGLVKFNSTTKFGWLAKRIESTNTCDSGDTSSAELSDLASTGATDESGSTGESDISLRNSFLLPFSASNSSALDVRVTGVGRLPAPTMDIVDLAYTLGCRRSHLSVRGYIIAKRGTLHDDLNIDRLRTLPNVKPDGKSPSDLAFVFTGQGAQWAGMGKELFNEFSVFRQSVRHMDAILKGVPHPPDWSIEGLLFEPAETSKIQDARCAQPMATALQVATVELLASWDIQPKRVVGHSSGEIGAAFAAGHISSTEAITSAYYRGYLNGINNIEGAMMAVGLSSEEAEAEILQADLIGKVGIACVNSPVSVTMSGDAAAVTALSKDLQGRGIFARKLNTGGKAYHSHHMTVLGPELERLIPLALKSLPPSDRLRSDAEFFSSVTGEPKSTGFDATYWKTNMESPVLFSQAVQCLMKKGDVHLVEIGPHSALELPIKQIRKELDVTEDRIPYSCSLTRGQDAAECCLNLLGRLFVHGLPISFHKINTQDVTISPRVLPDLPPYPRTYEGILWKEPRVSRETRHRRDRHHELLGSHVAGGDGLTQSWRNMLQIKHVKWLESHKLEETVIFPGAGYIAMAIEAISQTLRATRARSTSFRLRNVNILTALVLASETETELFTTIRPKQLSSASRSKEWWDFEIVSYTDGYSSLHASGSISLHTAGEMAHSVLPTDKKDIVKMQSGPWYDRLSKAGLNFGPEFRSIKEVGVQTGGGKPYRYASTVLPFLQNSSYVIHPITIDALLQSGIIANAGSLRDVQAKVPVSIEAAEFHFAEVPPTDLCSINSMAKTVGFGAIEMSAELSSDGYLYGQMTKVRMAPYSPATQQVAGPRQPMLRVVWKPDIYVNCWDNQTFAQHLNSVQPSSTPGRVDVIRQVLSLLHHKNPRLRILELSHEHAEFGHMFSDKTSPPIGSYTAGYLSETGELFGAQVRVQSVAAKISGSASHISDEKYDLIVLPSAISADLYLHAMLPELKDLLTQSGLVMAATPPSQTYGFEGCGFSTVFKEMIDFRITLAKVKKTAVDDKKPTIIVERDDAGETGRLLVQNMLKVLGSSTEKIKFSEVTKETIPSGSVIYSALEVERPLLSTLTEHEMTSLKVITDFASKVAWATGGAFLNQANPDFALASGMARAIMVEQPALTFCTFDIDQAFMGSQQTANNFCSILHQTAGGLTDYEFIQHDNLVHVSRFVQDLHSNQTFRQKLGNETMAMPLSQARPSRLTMATPGQFETVEFEIDTPMLESELPVGHVEVEVQAVGLNAKGVQVLSGKNETRDGAWTLEHCGIIKRTAKGGSSTGLVPGDRVVVMAPGYMRTQEIAPEWACFKLKDEENPTVVCTLPVVFSTALYALHHLARVQRHETVLIHEGSSEVGNAAIQIAKLADVEIFTTASTAVQRNFLASKFGLKKENILSSEINSICEDIMMATKGRGVDVVLSSLSGDLLHDSWNACAPHGRFIQLGKKDLVDAGKLDMDVFKRNATFSALDMGSFFYDDRPITEHLWSKLLADVMDLYRTGKIYPIEPLETFDVSQMSRALRRFHAQDRMGKVSISFENPESILQVHPLKYNLYLNEKKTYILVGCLGGLGRSISKWMVARGARDFVFIGRSGLDKKPARVLVQELQAAGAAVKVIRGDVSNPIDVQKAVAQADRPIGGIIQAAMGLSEALFTKMSNQSWHTGIDPKLQGCWNLHNAIKGKDDQLDFFFMTSSVSGSIGQAAQANYCAANYALDMFARYRRSLGLPAIAVGFGMISEVGYLHENPDIEAILSRSGITALDEDELLQILDIALSQPSDTSLDSFSKSHILTGMEPSSVDSFPAKSDPRTLLLLTALENQGAQSTEKHEEEEEENAVADTNPRETVTARIRKQFAKLLSMQLEKVDVTKNLAAFGLDSMMGTEFRTWLFQNFKVDIPFFEFLDYGTTIERLSEKVVSAS</sequence>
<evidence type="ECO:0000259" key="12">
    <source>
        <dbReference type="PROSITE" id="PS52019"/>
    </source>
</evidence>
<dbReference type="Gene3D" id="3.10.129.110">
    <property type="entry name" value="Polyketide synthase dehydratase"/>
    <property type="match status" value="1"/>
</dbReference>
<dbReference type="GO" id="GO:0008168">
    <property type="term" value="F:methyltransferase activity"/>
    <property type="evidence" value="ECO:0007669"/>
    <property type="project" value="UniProtKB-KW"/>
</dbReference>
<dbReference type="InterPro" id="IPR049551">
    <property type="entry name" value="PKS_DH_C"/>
</dbReference>
<dbReference type="InterPro" id="IPR049552">
    <property type="entry name" value="PKS_DH_N"/>
</dbReference>
<dbReference type="InterPro" id="IPR032821">
    <property type="entry name" value="PKS_assoc"/>
</dbReference>
<feature type="active site" description="Proton acceptor; for dehydratase activity" evidence="8">
    <location>
        <position position="1021"/>
    </location>
</feature>
<dbReference type="InterPro" id="IPR018201">
    <property type="entry name" value="Ketoacyl_synth_AS"/>
</dbReference>
<dbReference type="InterPro" id="IPR016036">
    <property type="entry name" value="Malonyl_transacylase_ACP-bd"/>
</dbReference>
<dbReference type="InterPro" id="IPR009081">
    <property type="entry name" value="PP-bd_ACP"/>
</dbReference>
<dbReference type="SUPFAM" id="SSF50129">
    <property type="entry name" value="GroES-like"/>
    <property type="match status" value="1"/>
</dbReference>
<dbReference type="PROSITE" id="PS00606">
    <property type="entry name" value="KS3_1"/>
    <property type="match status" value="1"/>
</dbReference>
<keyword evidence="5" id="KW-0560">Oxidoreductase</keyword>
<dbReference type="Pfam" id="PF00107">
    <property type="entry name" value="ADH_zinc_N"/>
    <property type="match status" value="1"/>
</dbReference>
<dbReference type="Gene3D" id="3.40.50.720">
    <property type="entry name" value="NAD(P)-binding Rossmann-like Domain"/>
    <property type="match status" value="1"/>
</dbReference>
<organism evidence="13">
    <name type="scientific">Cladonia uncialis subsp. uncialis</name>
    <dbReference type="NCBI Taxonomy" id="180999"/>
    <lineage>
        <taxon>Eukaryota</taxon>
        <taxon>Fungi</taxon>
        <taxon>Dikarya</taxon>
        <taxon>Ascomycota</taxon>
        <taxon>Pezizomycotina</taxon>
        <taxon>Lecanoromycetes</taxon>
        <taxon>OSLEUM clade</taxon>
        <taxon>Lecanoromycetidae</taxon>
        <taxon>Lecanorales</taxon>
        <taxon>Lecanorineae</taxon>
        <taxon>Cladoniaceae</taxon>
        <taxon>Cladonia</taxon>
    </lineage>
</organism>
<dbReference type="InterPro" id="IPR013968">
    <property type="entry name" value="PKS_KR"/>
</dbReference>
<evidence type="ECO:0000259" key="10">
    <source>
        <dbReference type="PROSITE" id="PS50075"/>
    </source>
</evidence>